<dbReference type="Proteomes" id="UP000549394">
    <property type="component" value="Unassembled WGS sequence"/>
</dbReference>
<dbReference type="PANTHER" id="PTHR23509:SF10">
    <property type="entry name" value="LD21067P"/>
    <property type="match status" value="1"/>
</dbReference>
<dbReference type="GO" id="GO:0046872">
    <property type="term" value="F:metal ion binding"/>
    <property type="evidence" value="ECO:0007669"/>
    <property type="project" value="InterPro"/>
</dbReference>
<protein>
    <submittedName>
        <fullName evidence="4">DgyrCDS10060</fullName>
    </submittedName>
</protein>
<gene>
    <name evidence="4" type="ORF">DGYR_LOCUS9503</name>
</gene>
<dbReference type="GO" id="GO:0004620">
    <property type="term" value="F:phospholipase activity"/>
    <property type="evidence" value="ECO:0007669"/>
    <property type="project" value="TreeGrafter"/>
</dbReference>
<dbReference type="SMART" id="SM01127">
    <property type="entry name" value="DDHD"/>
    <property type="match status" value="1"/>
</dbReference>
<proteinExistence type="inferred from homology"/>
<dbReference type="GO" id="GO:0005737">
    <property type="term" value="C:cytoplasm"/>
    <property type="evidence" value="ECO:0007669"/>
    <property type="project" value="TreeGrafter"/>
</dbReference>
<sequence>MYRFNGPSDKSSSDLYGTDEDVNYNEPDPKEAKHVVFVIIGKGRTPEEEELQAKATNQIKKAFKIQDPDNSSKVIFMPINWTLGLNLSQETMESIKPSCSLDMQRMRRNFEDALFDVVFYVAPIFFAEIQLSLTEELSKAWKTLSDKGFQGKVSLMANGLASVMVYDTITGNDPPKAVNPVYIPRSYDSGEVNELFQELGEARGSVGDVKGRISSFCAKNLDFSIANIFLLGSPIGMFMAMRGIRAGELKLPYNTKVFNIYDQSDIFAYRLDPLISQEPTEAITLRQNTDFFESYPQGFDNRRDFVIDAPSFKFIGPTKPHIAYWKSEALSQFLHTVLRN</sequence>
<dbReference type="PROSITE" id="PS51043">
    <property type="entry name" value="DDHD"/>
    <property type="match status" value="1"/>
</dbReference>
<feature type="region of interest" description="Disordered" evidence="2">
    <location>
        <begin position="1"/>
        <end position="28"/>
    </location>
</feature>
<name>A0A7I8W469_9ANNE</name>
<dbReference type="AlphaFoldDB" id="A0A7I8W469"/>
<comment type="similarity">
    <text evidence="1">Belongs to the PA-PLA1 family.</text>
</comment>
<dbReference type="OrthoDB" id="6273062at2759"/>
<keyword evidence="5" id="KW-1185">Reference proteome</keyword>
<dbReference type="PANTHER" id="PTHR23509">
    <property type="entry name" value="PA-PL1 PHOSPHOLIPASE FAMILY"/>
    <property type="match status" value="1"/>
</dbReference>
<reference evidence="4 5" key="1">
    <citation type="submission" date="2020-08" db="EMBL/GenBank/DDBJ databases">
        <authorList>
            <person name="Hejnol A."/>
        </authorList>
    </citation>
    <scope>NUCLEOTIDE SEQUENCE [LARGE SCALE GENOMIC DNA]</scope>
</reference>
<dbReference type="InterPro" id="IPR004177">
    <property type="entry name" value="DDHD_dom"/>
</dbReference>
<evidence type="ECO:0000256" key="2">
    <source>
        <dbReference type="SAM" id="MobiDB-lite"/>
    </source>
</evidence>
<organism evidence="4 5">
    <name type="scientific">Dimorphilus gyrociliatus</name>
    <dbReference type="NCBI Taxonomy" id="2664684"/>
    <lineage>
        <taxon>Eukaryota</taxon>
        <taxon>Metazoa</taxon>
        <taxon>Spiralia</taxon>
        <taxon>Lophotrochozoa</taxon>
        <taxon>Annelida</taxon>
        <taxon>Polychaeta</taxon>
        <taxon>Polychaeta incertae sedis</taxon>
        <taxon>Dinophilidae</taxon>
        <taxon>Dimorphilus</taxon>
    </lineage>
</organism>
<evidence type="ECO:0000313" key="5">
    <source>
        <dbReference type="Proteomes" id="UP000549394"/>
    </source>
</evidence>
<dbReference type="InterPro" id="IPR058055">
    <property type="entry name" value="PA-PLA1"/>
</dbReference>
<evidence type="ECO:0000259" key="3">
    <source>
        <dbReference type="PROSITE" id="PS51043"/>
    </source>
</evidence>
<feature type="domain" description="DDHD" evidence="3">
    <location>
        <begin position="221"/>
        <end position="340"/>
    </location>
</feature>
<comment type="caution">
    <text evidence="4">The sequence shown here is derived from an EMBL/GenBank/DDBJ whole genome shotgun (WGS) entry which is preliminary data.</text>
</comment>
<evidence type="ECO:0000256" key="1">
    <source>
        <dbReference type="ARBA" id="ARBA00038464"/>
    </source>
</evidence>
<dbReference type="EMBL" id="CAJFCJ010000014">
    <property type="protein sequence ID" value="CAD5121561.1"/>
    <property type="molecule type" value="Genomic_DNA"/>
</dbReference>
<evidence type="ECO:0000313" key="4">
    <source>
        <dbReference type="EMBL" id="CAD5121561.1"/>
    </source>
</evidence>
<dbReference type="Pfam" id="PF02862">
    <property type="entry name" value="DDHD"/>
    <property type="match status" value="1"/>
</dbReference>
<accession>A0A7I8W469</accession>